<protein>
    <submittedName>
        <fullName evidence="1">Uncharacterized protein</fullName>
    </submittedName>
</protein>
<gene>
    <name evidence="1" type="ORF">METZ01_LOCUS103286</name>
</gene>
<proteinExistence type="predicted"/>
<evidence type="ECO:0000313" key="1">
    <source>
        <dbReference type="EMBL" id="SVA50432.1"/>
    </source>
</evidence>
<organism evidence="1">
    <name type="scientific">marine metagenome</name>
    <dbReference type="NCBI Taxonomy" id="408172"/>
    <lineage>
        <taxon>unclassified sequences</taxon>
        <taxon>metagenomes</taxon>
        <taxon>ecological metagenomes</taxon>
    </lineage>
</organism>
<feature type="non-terminal residue" evidence="1">
    <location>
        <position position="1"/>
    </location>
</feature>
<dbReference type="AlphaFoldDB" id="A0A381WDA4"/>
<reference evidence="1" key="1">
    <citation type="submission" date="2018-05" db="EMBL/GenBank/DDBJ databases">
        <authorList>
            <person name="Lanie J.A."/>
            <person name="Ng W.-L."/>
            <person name="Kazmierczak K.M."/>
            <person name="Andrzejewski T.M."/>
            <person name="Davidsen T.M."/>
            <person name="Wayne K.J."/>
            <person name="Tettelin H."/>
            <person name="Glass J.I."/>
            <person name="Rusch D."/>
            <person name="Podicherti R."/>
            <person name="Tsui H.-C.T."/>
            <person name="Winkler M.E."/>
        </authorList>
    </citation>
    <scope>NUCLEOTIDE SEQUENCE</scope>
</reference>
<accession>A0A381WDA4</accession>
<sequence>VLKRSQMNLFERQITINERATALTYQTSTVSIALSGLISKDYQVPLRQHLHLILIMTAQQIHLIDRLLYAHDRVNRTSIMHRIFIGQARMISGLWPQFHEKGSLDFFSDKQLEYMQYRDILSDEEIHYPRHTLLWEFGEEIAKTTDHVKNHRIILLTLGTYRYSYIDNSDMMYFICGR</sequence>
<dbReference type="EMBL" id="UINC01011424">
    <property type="protein sequence ID" value="SVA50432.1"/>
    <property type="molecule type" value="Genomic_DNA"/>
</dbReference>
<name>A0A381WDA4_9ZZZZ</name>